<dbReference type="Gene3D" id="3.80.10.10">
    <property type="entry name" value="Ribonuclease Inhibitor"/>
    <property type="match status" value="1"/>
</dbReference>
<dbReference type="PANTHER" id="PTHR32093:SF128">
    <property type="entry name" value="LEUCINE-RICH REPEAT-CONTAINING N-TERMINAL PLANT-TYPE DOMAIN-CONTAINING PROTEIN"/>
    <property type="match status" value="1"/>
</dbReference>
<dbReference type="PANTHER" id="PTHR32093">
    <property type="entry name" value="LEUCINE-RICH REPEAT EXTENSIN-LIKE PROTEIN 3-RELATED"/>
    <property type="match status" value="1"/>
</dbReference>
<reference evidence="6 7" key="1">
    <citation type="submission" date="2023-10" db="EMBL/GenBank/DDBJ databases">
        <title>Chromosome-scale genome assembly provides insights into flower coloration mechanisms of Canna indica.</title>
        <authorList>
            <person name="Li C."/>
        </authorList>
    </citation>
    <scope>NUCLEOTIDE SEQUENCE [LARGE SCALE GENOMIC DNA]</scope>
    <source>
        <tissue evidence="6">Flower</tissue>
    </source>
</reference>
<evidence type="ECO:0008006" key="8">
    <source>
        <dbReference type="Google" id="ProtNLM"/>
    </source>
</evidence>
<name>A0AAQ3Q0V3_9LILI</name>
<dbReference type="EMBL" id="CP136890">
    <property type="protein sequence ID" value="WOK92620.1"/>
    <property type="molecule type" value="Genomic_DNA"/>
</dbReference>
<evidence type="ECO:0000256" key="4">
    <source>
        <dbReference type="ARBA" id="ARBA00022737"/>
    </source>
</evidence>
<evidence type="ECO:0000313" key="7">
    <source>
        <dbReference type="Proteomes" id="UP001327560"/>
    </source>
</evidence>
<evidence type="ECO:0000313" key="6">
    <source>
        <dbReference type="EMBL" id="WOK92620.1"/>
    </source>
</evidence>
<dbReference type="InterPro" id="IPR032675">
    <property type="entry name" value="LRR_dom_sf"/>
</dbReference>
<dbReference type="InterPro" id="IPR051582">
    <property type="entry name" value="LRR_extensin-like_regulator"/>
</dbReference>
<evidence type="ECO:0000256" key="3">
    <source>
        <dbReference type="ARBA" id="ARBA00022729"/>
    </source>
</evidence>
<organism evidence="6 7">
    <name type="scientific">Canna indica</name>
    <name type="common">Indian-shot</name>
    <dbReference type="NCBI Taxonomy" id="4628"/>
    <lineage>
        <taxon>Eukaryota</taxon>
        <taxon>Viridiplantae</taxon>
        <taxon>Streptophyta</taxon>
        <taxon>Embryophyta</taxon>
        <taxon>Tracheophyta</taxon>
        <taxon>Spermatophyta</taxon>
        <taxon>Magnoliopsida</taxon>
        <taxon>Liliopsida</taxon>
        <taxon>Zingiberales</taxon>
        <taxon>Cannaceae</taxon>
        <taxon>Canna</taxon>
    </lineage>
</organism>
<keyword evidence="3 5" id="KW-0732">Signal</keyword>
<feature type="chain" id="PRO_5042930607" description="Leucine-rich repeat-containing N-terminal plant-type domain-containing protein" evidence="5">
    <location>
        <begin position="24"/>
        <end position="428"/>
    </location>
</feature>
<keyword evidence="4" id="KW-0677">Repeat</keyword>
<protein>
    <recommendedName>
        <fullName evidence="8">Leucine-rich repeat-containing N-terminal plant-type domain-containing protein</fullName>
    </recommendedName>
</protein>
<gene>
    <name evidence="6" type="ORF">Cni_G01311</name>
</gene>
<dbReference type="SUPFAM" id="SSF52058">
    <property type="entry name" value="L domain-like"/>
    <property type="match status" value="1"/>
</dbReference>
<feature type="signal peptide" evidence="5">
    <location>
        <begin position="1"/>
        <end position="23"/>
    </location>
</feature>
<proteinExistence type="predicted"/>
<dbReference type="GO" id="GO:0005576">
    <property type="term" value="C:extracellular region"/>
    <property type="evidence" value="ECO:0007669"/>
    <property type="project" value="UniProtKB-SubCell"/>
</dbReference>
<accession>A0AAQ3Q0V3</accession>
<evidence type="ECO:0000256" key="2">
    <source>
        <dbReference type="ARBA" id="ARBA00022525"/>
    </source>
</evidence>
<dbReference type="AlphaFoldDB" id="A0AAQ3Q0V3"/>
<evidence type="ECO:0000256" key="1">
    <source>
        <dbReference type="ARBA" id="ARBA00004613"/>
    </source>
</evidence>
<comment type="subcellular location">
    <subcellularLocation>
        <location evidence="1">Secreted</location>
    </subcellularLocation>
</comment>
<keyword evidence="2" id="KW-0964">Secreted</keyword>
<dbReference type="Proteomes" id="UP001327560">
    <property type="component" value="Chromosome 1"/>
</dbReference>
<sequence>MARTSLLLLSIFIFIFLVSPLQAQPGSNPDPSLFPNQRQYQAYLIIQRFKRTITCDPFGVTRTWVGPRPCTYRGFYCEAPPDSPTTPTIASVDFNGFRLCAPTLEGFIDQLHDLAIFHANSNNFSGAIPDLSGLRYFYEIDLSNNIHAGSFPTTLLPLANLTFLDIRFNGYAGAINPNVFLLTLGVLFLNNNFFNQPLPDTLGRTPAAYLTLANNGFTGPIPRSIGNTSNTLLEVLFLNNMLSGCLPYEIGKLGNATVFDAGFNHITGPIPWSFGCLAKVEQLNLAGNLLYGEVPDVVCKLAVDGKLENLSLSGNYFTSLGHTCWELIKNKSDAIDVRRNCIWGLPEQRPAAECSRFFYWFPKQYCPALHYVPCRLPKCPLASTAPPKLPLGTHWRRLQQAKGRPRTTVSTRSDYVTYKMLHQPPRLN</sequence>
<keyword evidence="7" id="KW-1185">Reference proteome</keyword>
<evidence type="ECO:0000256" key="5">
    <source>
        <dbReference type="SAM" id="SignalP"/>
    </source>
</evidence>